<dbReference type="Gene3D" id="2.30.30.100">
    <property type="match status" value="1"/>
</dbReference>
<evidence type="ECO:0000313" key="4">
    <source>
        <dbReference type="Proteomes" id="UP000015354"/>
    </source>
</evidence>
<dbReference type="PROSITE" id="PS52002">
    <property type="entry name" value="SM"/>
    <property type="match status" value="1"/>
</dbReference>
<dbReference type="OrthoDB" id="2020720at2759"/>
<gene>
    <name evidence="3" type="ORF">STCU_03870</name>
    <name evidence="2" type="ORF">STCU_04433</name>
</gene>
<proteinExistence type="predicted"/>
<dbReference type="AlphaFoldDB" id="S9UL10"/>
<dbReference type="InterPro" id="IPR047575">
    <property type="entry name" value="Sm"/>
</dbReference>
<dbReference type="Pfam" id="PF01423">
    <property type="entry name" value="LSM"/>
    <property type="match status" value="1"/>
</dbReference>
<organism evidence="2 4">
    <name type="scientific">Strigomonas culicis</name>
    <dbReference type="NCBI Taxonomy" id="28005"/>
    <lineage>
        <taxon>Eukaryota</taxon>
        <taxon>Discoba</taxon>
        <taxon>Euglenozoa</taxon>
        <taxon>Kinetoplastea</taxon>
        <taxon>Metakinetoplastina</taxon>
        <taxon>Trypanosomatida</taxon>
        <taxon>Trypanosomatidae</taxon>
        <taxon>Strigomonadinae</taxon>
        <taxon>Strigomonas</taxon>
    </lineage>
</organism>
<evidence type="ECO:0000313" key="3">
    <source>
        <dbReference type="EMBL" id="EPY30832.1"/>
    </source>
</evidence>
<accession>S9UL10</accession>
<sequence length="126" mass="13861">MATTLASLLVVEKKNLIDYLGCRITVDLDDGSRVTGRLLSLDGKNNMVFSDAERVRTTRKRSRNCVGVEKRECYTAVLFIRGEAITAVSFNKNITTDKQVIDKVGGKTEVDSRRIDIAGISPAVPN</sequence>
<protein>
    <submittedName>
        <fullName evidence="2">Lsm5p</fullName>
    </submittedName>
</protein>
<dbReference type="InterPro" id="IPR001163">
    <property type="entry name" value="Sm_dom_euk/arc"/>
</dbReference>
<dbReference type="SMART" id="SM00651">
    <property type="entry name" value="Sm"/>
    <property type="match status" value="1"/>
</dbReference>
<name>S9UL10_9TRYP</name>
<dbReference type="InterPro" id="IPR010920">
    <property type="entry name" value="LSM_dom_sf"/>
</dbReference>
<dbReference type="EMBL" id="ATMH01003870">
    <property type="protein sequence ID" value="EPY30832.1"/>
    <property type="molecule type" value="Genomic_DNA"/>
</dbReference>
<keyword evidence="4" id="KW-1185">Reference proteome</keyword>
<dbReference type="SUPFAM" id="SSF50182">
    <property type="entry name" value="Sm-like ribonucleoproteins"/>
    <property type="match status" value="1"/>
</dbReference>
<dbReference type="Proteomes" id="UP000015354">
    <property type="component" value="Unassembled WGS sequence"/>
</dbReference>
<comment type="caution">
    <text evidence="2">The sequence shown here is derived from an EMBL/GenBank/DDBJ whole genome shotgun (WGS) entry which is preliminary data.</text>
</comment>
<reference evidence="2" key="2">
    <citation type="submission" date="2013-03" db="EMBL/GenBank/DDBJ databases">
        <authorList>
            <person name="Motta M.C.M."/>
            <person name="Martins A.C.A."/>
            <person name="Preta C.M.C.C."/>
            <person name="Silva R."/>
            <person name="de Souza S.S."/>
            <person name="Klein C.C."/>
            <person name="de Almeida L.G.P."/>
            <person name="Cunha O.L."/>
            <person name="Colabardini A.C."/>
            <person name="Lima B.A."/>
            <person name="Machado C.R."/>
            <person name="Soares C.M.A."/>
            <person name="de Menezes C.B.A."/>
            <person name="Bartolomeu D.C."/>
            <person name="Grisard E.C."/>
            <person name="Fantinatti-Garboggini F."/>
            <person name="Rodrigues-Luiz G.F."/>
            <person name="Wagner G."/>
            <person name="Goldman G.H."/>
            <person name="Fietto J.L.R."/>
            <person name="Ciapina L.P."/>
            <person name="Brocchi M."/>
            <person name="Elias M.C."/>
            <person name="Goldman M.H.S."/>
            <person name="Sagot M.-F."/>
            <person name="Pereira M."/>
            <person name="Stoco P.H."/>
            <person name="Teixeira S.M.R."/>
            <person name="de Mendonca-Neto R.P."/>
            <person name="Maciel T.E.F."/>
            <person name="Mendes T.A.O."/>
            <person name="Urmenyi T.P."/>
            <person name="Teixeira M.M.G."/>
            <person name="de Camargo E.F.P."/>
            <person name="de Sousa W."/>
            <person name="Schenkman S."/>
            <person name="de Vasconcelos A.T.R."/>
        </authorList>
    </citation>
    <scope>NUCLEOTIDE SEQUENCE</scope>
</reference>
<dbReference type="EMBL" id="ATMH01004433">
    <property type="protein sequence ID" value="EPY29588.1"/>
    <property type="molecule type" value="Genomic_DNA"/>
</dbReference>
<reference evidence="2 4" key="1">
    <citation type="journal article" date="2013" name="PLoS ONE">
        <title>Predicting the Proteins of Angomonas deanei, Strigomonas culicis and Their Respective Endosymbionts Reveals New Aspects of the Trypanosomatidae Family.</title>
        <authorList>
            <person name="Motta M.C."/>
            <person name="Martins A.C."/>
            <person name="de Souza S.S."/>
            <person name="Catta-Preta C.M."/>
            <person name="Silva R."/>
            <person name="Klein C.C."/>
            <person name="de Almeida L.G."/>
            <person name="de Lima Cunha O."/>
            <person name="Ciapina L.P."/>
            <person name="Brocchi M."/>
            <person name="Colabardini A.C."/>
            <person name="de Araujo Lima B."/>
            <person name="Machado C.R."/>
            <person name="de Almeida Soares C.M."/>
            <person name="Probst C.M."/>
            <person name="de Menezes C.B."/>
            <person name="Thompson C.E."/>
            <person name="Bartholomeu D.C."/>
            <person name="Gradia D.F."/>
            <person name="Pavoni D.P."/>
            <person name="Grisard E.C."/>
            <person name="Fantinatti-Garboggini F."/>
            <person name="Marchini F.K."/>
            <person name="Rodrigues-Luiz G.F."/>
            <person name="Wagner G."/>
            <person name="Goldman G.H."/>
            <person name="Fietto J.L."/>
            <person name="Elias M.C."/>
            <person name="Goldman M.H."/>
            <person name="Sagot M.F."/>
            <person name="Pereira M."/>
            <person name="Stoco P.H."/>
            <person name="de Mendonca-Neto R.P."/>
            <person name="Teixeira S.M."/>
            <person name="Maciel T.E."/>
            <person name="de Oliveira Mendes T.A."/>
            <person name="Urmenyi T.P."/>
            <person name="de Souza W."/>
            <person name="Schenkman S."/>
            <person name="de Vasconcelos A.T."/>
        </authorList>
    </citation>
    <scope>NUCLEOTIDE SEQUENCE [LARGE SCALE GENOMIC DNA]</scope>
</reference>
<evidence type="ECO:0000313" key="2">
    <source>
        <dbReference type="EMBL" id="EPY29588.1"/>
    </source>
</evidence>
<feature type="domain" description="Sm" evidence="1">
    <location>
        <begin position="11"/>
        <end position="94"/>
    </location>
</feature>
<dbReference type="GO" id="GO:0003723">
    <property type="term" value="F:RNA binding"/>
    <property type="evidence" value="ECO:0007669"/>
    <property type="project" value="InterPro"/>
</dbReference>
<evidence type="ECO:0000259" key="1">
    <source>
        <dbReference type="PROSITE" id="PS52002"/>
    </source>
</evidence>